<sequence>MCEANAYIRSGQQEELILENVDRIIPVGDGLLLEDIFGHRKHIKARIQELSLVDHKIYLEKLED</sequence>
<dbReference type="Pfam" id="PF10133">
    <property type="entry name" value="CooT"/>
    <property type="match status" value="1"/>
</dbReference>
<name>A0A1M6V5V6_9FIRM</name>
<dbReference type="EMBL" id="FRAR01000023">
    <property type="protein sequence ID" value="SHK76872.1"/>
    <property type="molecule type" value="Genomic_DNA"/>
</dbReference>
<dbReference type="Proteomes" id="UP000183997">
    <property type="component" value="Unassembled WGS sequence"/>
</dbReference>
<dbReference type="STRING" id="1121421.SAMN02745123_03064"/>
<dbReference type="OrthoDB" id="5422162at2"/>
<organism evidence="1 2">
    <name type="scientific">Desulforamulus aeronauticus DSM 10349</name>
    <dbReference type="NCBI Taxonomy" id="1121421"/>
    <lineage>
        <taxon>Bacteria</taxon>
        <taxon>Bacillati</taxon>
        <taxon>Bacillota</taxon>
        <taxon>Clostridia</taxon>
        <taxon>Eubacteriales</taxon>
        <taxon>Peptococcaceae</taxon>
        <taxon>Desulforamulus</taxon>
    </lineage>
</organism>
<gene>
    <name evidence="1" type="ORF">SAMN02745123_03064</name>
</gene>
<dbReference type="AlphaFoldDB" id="A0A1M6V5V6"/>
<reference evidence="2" key="1">
    <citation type="submission" date="2016-11" db="EMBL/GenBank/DDBJ databases">
        <authorList>
            <person name="Varghese N."/>
            <person name="Submissions S."/>
        </authorList>
    </citation>
    <scope>NUCLEOTIDE SEQUENCE [LARGE SCALE GENOMIC DNA]</scope>
    <source>
        <strain evidence="2">DSM 10349</strain>
    </source>
</reference>
<evidence type="ECO:0000313" key="2">
    <source>
        <dbReference type="Proteomes" id="UP000183997"/>
    </source>
</evidence>
<dbReference type="InterPro" id="IPR019300">
    <property type="entry name" value="CooT"/>
</dbReference>
<keyword evidence="2" id="KW-1185">Reference proteome</keyword>
<dbReference type="RefSeq" id="WP_072916059.1">
    <property type="nucleotide sequence ID" value="NZ_FRAR01000023.1"/>
</dbReference>
<accession>A0A1M6V5V6</accession>
<proteinExistence type="predicted"/>
<evidence type="ECO:0000313" key="1">
    <source>
        <dbReference type="EMBL" id="SHK76872.1"/>
    </source>
</evidence>
<protein>
    <submittedName>
        <fullName evidence="1">Predicted RNA-binding protein</fullName>
    </submittedName>
</protein>